<feature type="region of interest" description="Disordered" evidence="13">
    <location>
        <begin position="859"/>
        <end position="1004"/>
    </location>
</feature>
<feature type="region of interest" description="Disordered" evidence="13">
    <location>
        <begin position="1173"/>
        <end position="1201"/>
    </location>
</feature>
<feature type="region of interest" description="Disordered" evidence="13">
    <location>
        <begin position="1070"/>
        <end position="1140"/>
    </location>
</feature>
<dbReference type="InterPro" id="IPR011009">
    <property type="entry name" value="Kinase-like_dom_sf"/>
</dbReference>
<feature type="compositionally biased region" description="Polar residues" evidence="13">
    <location>
        <begin position="1251"/>
        <end position="1283"/>
    </location>
</feature>
<evidence type="ECO:0000256" key="9">
    <source>
        <dbReference type="ARBA" id="ARBA00047811"/>
    </source>
</evidence>
<sequence>MPKKHPDDHYFDEYDARAYRHLVHDEHVAHGQSQKRDKKRKLKKQKSHKKSKDKQESNPEVKNVNKSIVAYDDISSDSDIQAPASPIEPSRTVVRETKQEISPGIPNRSYHKGRSDSPIIVENNSPPPSYNNSSSRKLKKRHHSPEPYPKGYGPPKAYTEVLKPKAYAEPPKAYSQSFRGYSPERKRYRSRSPSPYGRKKSRPSKPYGRGSRSPSPGRRRRSRSRSREYYNRYRRSSSRSPSRSHSHNKNRISHSTVKYATSLAAELSKHRRAREAKEAAALAAKGKESKEQKRTIHDVHSDRKEHEKVVKKERDNSSDSKHIDKSNSSQKDRVIGQVDNKIVVKVENENSKKKEESRSSRSVERKDDRSQDRNSDKGELRDHRDRERQKEKVRREEKDRRDERNKSQQLREREVKDSRKSYDHRQPELPTLPRLPLPQVSPEEEYESDSPYSEPVKPVEPPKKRITELPMPPIMDDPEPDEEPEPEPEPEPKKEVPSQPKMKRPRICQQRRLDEKVKGDWGQRCVDLFKIIDIIGEGTYGQVYKAKDTFTDQLVALKKVRLENEKEGFPITAVREIKILRQLNHPNIVNLKEIVTDKQQALDFKKDKGAFYLVFEYMDHDLMGILESGMVHLKEEHVASFTKQLLDGLSYCHKKNFLHRDIKCSNILLNNRGQIKLGDWGLARLYQADDKERLYTNKVITLWYRPPELLLGEERYGPAIDIWSIGCILGELFTRKPIFQANQEFPQLELISKTCGSPCPGVWADVIKLPLFHTFKPKKQYRRKLREEFSFLPKLALDLMDQMLDLDPAKRISADHALVCPWLRDIDPNRIPPPDLPKDQDCHEMWCKVRKKNLKMMKEQGGGDHVSIKPSSQPAQPEKSSYQKSQTLPKPQQEKQKPSSHSSGSHSNSHSSASHSNTHSSGSHSNNHSSSSQSKPASKPSVDSRLAAMYGDQDKGGIPGLDTAKPVVESTESKHVSSSSQQIQRSDSTMSMSSENTPGSASINPQNQLAQLVTLLQQGHSVQQVAKNLNMTLDEKTLTLMENLSKQLELAASLSKQEKLSPGAQMSLQNVNPALKSGGNTDNSASYNMDLVSEDGSQSNASYPDNFVTPGEDPGSSIGQENYTQDSYDSGSYGKTEAATSSSSNAGVAAALAQMLAKQGHKVAVGGREISHEDNASYGSESYYSRKQSYPGQQYSHTSQYMGTSSTTIAAQTFSQSQTSSLASASSTNTSSSTLPRQYSYDSANYPEKYSSPQQFSRSSMGQSSNGNLQGQFGRQSAGQIQSGPRPLMATPLQPPKSILKNKPSSNVGGGIAVANPAPSSSLSLGSQSGFSGASGGSGYNGAGRGSWM</sequence>
<evidence type="ECO:0000256" key="1">
    <source>
        <dbReference type="ARBA" id="ARBA00004123"/>
    </source>
</evidence>
<feature type="region of interest" description="Disordered" evidence="13">
    <location>
        <begin position="24"/>
        <end position="509"/>
    </location>
</feature>
<feature type="compositionally biased region" description="Basic and acidic residues" evidence="13">
    <location>
        <begin position="285"/>
        <end position="334"/>
    </location>
</feature>
<dbReference type="Gene3D" id="3.30.200.20">
    <property type="entry name" value="Phosphorylase Kinase, domain 1"/>
    <property type="match status" value="1"/>
</dbReference>
<evidence type="ECO:0000256" key="4">
    <source>
        <dbReference type="ARBA" id="ARBA00022679"/>
    </source>
</evidence>
<dbReference type="PROSITE" id="PS00107">
    <property type="entry name" value="PROTEIN_KINASE_ATP"/>
    <property type="match status" value="1"/>
</dbReference>
<feature type="compositionally biased region" description="Low complexity" evidence="13">
    <location>
        <begin position="1320"/>
        <end position="1332"/>
    </location>
</feature>
<keyword evidence="6" id="KW-0418">Kinase</keyword>
<evidence type="ECO:0000256" key="2">
    <source>
        <dbReference type="ARBA" id="ARBA00006485"/>
    </source>
</evidence>
<feature type="compositionally biased region" description="Polar residues" evidence="13">
    <location>
        <begin position="1070"/>
        <end position="1087"/>
    </location>
</feature>
<accession>A0A6J8DFC2</accession>
<feature type="compositionally biased region" description="Basic residues" evidence="13">
    <location>
        <begin position="36"/>
        <end position="52"/>
    </location>
</feature>
<reference evidence="15 16" key="1">
    <citation type="submission" date="2020-06" db="EMBL/GenBank/DDBJ databases">
        <authorList>
            <person name="Li R."/>
            <person name="Bekaert M."/>
        </authorList>
    </citation>
    <scope>NUCLEOTIDE SEQUENCE [LARGE SCALE GENOMIC DNA]</scope>
    <source>
        <strain evidence="16">wild</strain>
    </source>
</reference>
<feature type="compositionally biased region" description="Polar residues" evidence="13">
    <location>
        <begin position="1117"/>
        <end position="1130"/>
    </location>
</feature>
<evidence type="ECO:0000256" key="11">
    <source>
        <dbReference type="ARBA" id="ARBA00049280"/>
    </source>
</evidence>
<feature type="compositionally biased region" description="Polar residues" evidence="13">
    <location>
        <begin position="869"/>
        <end position="890"/>
    </location>
</feature>
<dbReference type="PANTHER" id="PTHR24056">
    <property type="entry name" value="CELL DIVISION PROTEIN KINASE"/>
    <property type="match status" value="1"/>
</dbReference>
<proteinExistence type="inferred from homology"/>
<feature type="compositionally biased region" description="Low complexity" evidence="13">
    <location>
        <begin position="899"/>
        <end position="941"/>
    </location>
</feature>
<feature type="compositionally biased region" description="Low complexity" evidence="13">
    <location>
        <begin position="1219"/>
        <end position="1234"/>
    </location>
</feature>
<comment type="catalytic activity">
    <reaction evidence="10">
        <text>L-seryl-[protein] + ATP = O-phospho-L-seryl-[protein] + ADP + H(+)</text>
        <dbReference type="Rhea" id="RHEA:17989"/>
        <dbReference type="Rhea" id="RHEA-COMP:9863"/>
        <dbReference type="Rhea" id="RHEA-COMP:11604"/>
        <dbReference type="ChEBI" id="CHEBI:15378"/>
        <dbReference type="ChEBI" id="CHEBI:29999"/>
        <dbReference type="ChEBI" id="CHEBI:30616"/>
        <dbReference type="ChEBI" id="CHEBI:83421"/>
        <dbReference type="ChEBI" id="CHEBI:456216"/>
        <dbReference type="EC" id="2.7.11.22"/>
    </reaction>
</comment>
<dbReference type="InterPro" id="IPR000719">
    <property type="entry name" value="Prot_kinase_dom"/>
</dbReference>
<gene>
    <name evidence="15" type="ORF">MCOR_40289</name>
</gene>
<evidence type="ECO:0000313" key="15">
    <source>
        <dbReference type="EMBL" id="CAC5406745.1"/>
    </source>
</evidence>
<keyword evidence="5 12" id="KW-0547">Nucleotide-binding</keyword>
<dbReference type="GO" id="GO:0008024">
    <property type="term" value="C:cyclin/CDK positive transcription elongation factor complex"/>
    <property type="evidence" value="ECO:0007669"/>
    <property type="project" value="TreeGrafter"/>
</dbReference>
<keyword evidence="7 12" id="KW-0067">ATP-binding</keyword>
<evidence type="ECO:0000256" key="5">
    <source>
        <dbReference type="ARBA" id="ARBA00022741"/>
    </source>
</evidence>
<dbReference type="OrthoDB" id="28397at2759"/>
<keyword evidence="16" id="KW-1185">Reference proteome</keyword>
<feature type="compositionally biased region" description="Low complexity" evidence="13">
    <location>
        <begin position="976"/>
        <end position="988"/>
    </location>
</feature>
<comment type="catalytic activity">
    <reaction evidence="9">
        <text>L-threonyl-[protein] + ATP = O-phospho-L-threonyl-[protein] + ADP + H(+)</text>
        <dbReference type="Rhea" id="RHEA:46608"/>
        <dbReference type="Rhea" id="RHEA-COMP:11060"/>
        <dbReference type="Rhea" id="RHEA-COMP:11605"/>
        <dbReference type="ChEBI" id="CHEBI:15378"/>
        <dbReference type="ChEBI" id="CHEBI:30013"/>
        <dbReference type="ChEBI" id="CHEBI:30616"/>
        <dbReference type="ChEBI" id="CHEBI:61977"/>
        <dbReference type="ChEBI" id="CHEBI:456216"/>
        <dbReference type="EC" id="2.7.11.22"/>
    </reaction>
</comment>
<dbReference type="PROSITE" id="PS00108">
    <property type="entry name" value="PROTEIN_KINASE_ST"/>
    <property type="match status" value="1"/>
</dbReference>
<dbReference type="InterPro" id="IPR050108">
    <property type="entry name" value="CDK"/>
</dbReference>
<feature type="domain" description="Protein kinase" evidence="14">
    <location>
        <begin position="529"/>
        <end position="823"/>
    </location>
</feature>
<dbReference type="GO" id="GO:0008353">
    <property type="term" value="F:RNA polymerase II CTD heptapeptide repeat kinase activity"/>
    <property type="evidence" value="ECO:0007669"/>
    <property type="project" value="UniProtKB-EC"/>
</dbReference>
<dbReference type="Proteomes" id="UP000507470">
    <property type="component" value="Unassembled WGS sequence"/>
</dbReference>
<feature type="compositionally biased region" description="Basic and acidic residues" evidence="13">
    <location>
        <begin position="342"/>
        <end position="427"/>
    </location>
</feature>
<name>A0A6J8DFC2_MYTCO</name>
<evidence type="ECO:0000256" key="7">
    <source>
        <dbReference type="ARBA" id="ARBA00022840"/>
    </source>
</evidence>
<protein>
    <submittedName>
        <fullName evidence="15">CDK12_13</fullName>
        <ecNumber evidence="15">2.7.11.22</ecNumber>
        <ecNumber evidence="15">2.7.11.23</ecNumber>
    </submittedName>
</protein>
<evidence type="ECO:0000313" key="16">
    <source>
        <dbReference type="Proteomes" id="UP000507470"/>
    </source>
</evidence>
<keyword evidence="3" id="KW-0723">Serine/threonine-protein kinase</keyword>
<dbReference type="CDD" id="cd07864">
    <property type="entry name" value="STKc_CDK12"/>
    <property type="match status" value="1"/>
</dbReference>
<feature type="compositionally biased region" description="Low complexity" evidence="13">
    <location>
        <begin position="204"/>
        <end position="216"/>
    </location>
</feature>
<dbReference type="InterPro" id="IPR008271">
    <property type="entry name" value="Ser/Thr_kinase_AS"/>
</dbReference>
<dbReference type="EMBL" id="CACVKT020007264">
    <property type="protein sequence ID" value="CAC5406745.1"/>
    <property type="molecule type" value="Genomic_DNA"/>
</dbReference>
<keyword evidence="4 15" id="KW-0808">Transferase</keyword>
<evidence type="ECO:0000256" key="8">
    <source>
        <dbReference type="ARBA" id="ARBA00023242"/>
    </source>
</evidence>
<feature type="compositionally biased region" description="Polar residues" evidence="13">
    <location>
        <begin position="1177"/>
        <end position="1201"/>
    </location>
</feature>
<dbReference type="EC" id="2.7.11.23" evidence="15"/>
<feature type="compositionally biased region" description="Basic residues" evidence="13">
    <location>
        <begin position="232"/>
        <end position="252"/>
    </location>
</feature>
<comment type="similarity">
    <text evidence="2">Belongs to the protein kinase superfamily. CMGC Ser/Thr protein kinase family. CDC2/CDKX subfamily.</text>
</comment>
<evidence type="ECO:0000256" key="10">
    <source>
        <dbReference type="ARBA" id="ARBA00048367"/>
    </source>
</evidence>
<evidence type="ECO:0000256" key="13">
    <source>
        <dbReference type="SAM" id="MobiDB-lite"/>
    </source>
</evidence>
<feature type="binding site" evidence="12">
    <location>
        <position position="558"/>
    </location>
    <ligand>
        <name>ATP</name>
        <dbReference type="ChEBI" id="CHEBI:30616"/>
    </ligand>
</feature>
<feature type="compositionally biased region" description="Polar residues" evidence="13">
    <location>
        <begin position="989"/>
        <end position="1004"/>
    </location>
</feature>
<feature type="region of interest" description="Disordered" evidence="13">
    <location>
        <begin position="1219"/>
        <end position="1349"/>
    </location>
</feature>
<dbReference type="SUPFAM" id="SSF56112">
    <property type="entry name" value="Protein kinase-like (PK-like)"/>
    <property type="match status" value="1"/>
</dbReference>
<keyword evidence="8" id="KW-0539">Nucleus</keyword>
<organism evidence="15 16">
    <name type="scientific">Mytilus coruscus</name>
    <name type="common">Sea mussel</name>
    <dbReference type="NCBI Taxonomy" id="42192"/>
    <lineage>
        <taxon>Eukaryota</taxon>
        <taxon>Metazoa</taxon>
        <taxon>Spiralia</taxon>
        <taxon>Lophotrochozoa</taxon>
        <taxon>Mollusca</taxon>
        <taxon>Bivalvia</taxon>
        <taxon>Autobranchia</taxon>
        <taxon>Pteriomorphia</taxon>
        <taxon>Mytilida</taxon>
        <taxon>Mytiloidea</taxon>
        <taxon>Mytilidae</taxon>
        <taxon>Mytilinae</taxon>
        <taxon>Mytilus</taxon>
    </lineage>
</organism>
<evidence type="ECO:0000256" key="3">
    <source>
        <dbReference type="ARBA" id="ARBA00022527"/>
    </source>
</evidence>
<dbReference type="SMART" id="SM00220">
    <property type="entry name" value="S_TKc"/>
    <property type="match status" value="1"/>
</dbReference>
<evidence type="ECO:0000256" key="12">
    <source>
        <dbReference type="PROSITE-ProRule" id="PRU10141"/>
    </source>
</evidence>
<dbReference type="FunFam" id="1.10.510.10:FF:000415">
    <property type="entry name" value="CMGC/CDK/CRK7 protein kinase, variant"/>
    <property type="match status" value="1"/>
</dbReference>
<dbReference type="GO" id="GO:0004693">
    <property type="term" value="F:cyclin-dependent protein serine/threonine kinase activity"/>
    <property type="evidence" value="ECO:0007669"/>
    <property type="project" value="UniProtKB-EC"/>
</dbReference>
<evidence type="ECO:0000256" key="6">
    <source>
        <dbReference type="ARBA" id="ARBA00022777"/>
    </source>
</evidence>
<feature type="compositionally biased region" description="Acidic residues" evidence="13">
    <location>
        <begin position="476"/>
        <end position="489"/>
    </location>
</feature>
<dbReference type="PANTHER" id="PTHR24056:SF546">
    <property type="entry name" value="CYCLIN-DEPENDENT KINASE 12"/>
    <property type="match status" value="1"/>
</dbReference>
<comment type="catalytic activity">
    <reaction evidence="11">
        <text>[DNA-directed RNA polymerase] + ATP = phospho-[DNA-directed RNA polymerase] + ADP + H(+)</text>
        <dbReference type="Rhea" id="RHEA:10216"/>
        <dbReference type="Rhea" id="RHEA-COMP:11321"/>
        <dbReference type="Rhea" id="RHEA-COMP:11322"/>
        <dbReference type="ChEBI" id="CHEBI:15378"/>
        <dbReference type="ChEBI" id="CHEBI:30616"/>
        <dbReference type="ChEBI" id="CHEBI:43176"/>
        <dbReference type="ChEBI" id="CHEBI:68546"/>
        <dbReference type="ChEBI" id="CHEBI:456216"/>
        <dbReference type="EC" id="2.7.11.23"/>
    </reaction>
</comment>
<feature type="compositionally biased region" description="Gly residues" evidence="13">
    <location>
        <begin position="1333"/>
        <end position="1349"/>
    </location>
</feature>
<dbReference type="PROSITE" id="PS50011">
    <property type="entry name" value="PROTEIN_KINASE_DOM"/>
    <property type="match status" value="1"/>
</dbReference>
<dbReference type="FunFam" id="3.30.200.20:FF:000074">
    <property type="entry name" value="cyclin-dependent kinase 12 isoform X2"/>
    <property type="match status" value="1"/>
</dbReference>
<dbReference type="EC" id="2.7.11.22" evidence="15"/>
<dbReference type="InterPro" id="IPR017441">
    <property type="entry name" value="Protein_kinase_ATP_BS"/>
</dbReference>
<dbReference type="GO" id="GO:0032968">
    <property type="term" value="P:positive regulation of transcription elongation by RNA polymerase II"/>
    <property type="evidence" value="ECO:0007669"/>
    <property type="project" value="TreeGrafter"/>
</dbReference>
<dbReference type="Pfam" id="PF00069">
    <property type="entry name" value="Pkinase"/>
    <property type="match status" value="1"/>
</dbReference>
<evidence type="ECO:0000259" key="14">
    <source>
        <dbReference type="PROSITE" id="PS50011"/>
    </source>
</evidence>
<dbReference type="GO" id="GO:0005524">
    <property type="term" value="F:ATP binding"/>
    <property type="evidence" value="ECO:0007669"/>
    <property type="project" value="UniProtKB-UniRule"/>
</dbReference>
<dbReference type="Gene3D" id="1.10.510.10">
    <property type="entry name" value="Transferase(Phosphotransferase) domain 1"/>
    <property type="match status" value="1"/>
</dbReference>
<comment type="subcellular location">
    <subcellularLocation>
        <location evidence="1">Nucleus</location>
    </subcellularLocation>
</comment>
<feature type="compositionally biased region" description="Low complexity" evidence="13">
    <location>
        <begin position="428"/>
        <end position="438"/>
    </location>
</feature>
<dbReference type="GO" id="GO:0030332">
    <property type="term" value="F:cyclin binding"/>
    <property type="evidence" value="ECO:0007669"/>
    <property type="project" value="TreeGrafter"/>
</dbReference>